<sequence length="136" mass="15606">MHALLRFIELFFKKILSVKCGIDSCSSALAFISGRFYRQYPAALASASCDGSVRVWKIAEQICEKSWPLLQKCNDVIDAKSICRLAWQPKTGKLLAIPVEKVVKLYRRETWEHQFDLSDDFITQLPSMLYPVPHLQ</sequence>
<dbReference type="EMBL" id="CM037615">
    <property type="protein sequence ID" value="KAH8015077.1"/>
    <property type="molecule type" value="Genomic_DNA"/>
</dbReference>
<name>A0ACB8G675_9SAUR</name>
<comment type="caution">
    <text evidence="1">The sequence shown here is derived from an EMBL/GenBank/DDBJ whole genome shotgun (WGS) entry which is preliminary data.</text>
</comment>
<evidence type="ECO:0000313" key="2">
    <source>
        <dbReference type="Proteomes" id="UP000827872"/>
    </source>
</evidence>
<organism evidence="1 2">
    <name type="scientific">Sphaerodactylus townsendi</name>
    <dbReference type="NCBI Taxonomy" id="933632"/>
    <lineage>
        <taxon>Eukaryota</taxon>
        <taxon>Metazoa</taxon>
        <taxon>Chordata</taxon>
        <taxon>Craniata</taxon>
        <taxon>Vertebrata</taxon>
        <taxon>Euteleostomi</taxon>
        <taxon>Lepidosauria</taxon>
        <taxon>Squamata</taxon>
        <taxon>Bifurcata</taxon>
        <taxon>Gekkota</taxon>
        <taxon>Sphaerodactylidae</taxon>
        <taxon>Sphaerodactylus</taxon>
    </lineage>
</organism>
<gene>
    <name evidence="1" type="ORF">K3G42_033091</name>
</gene>
<keyword evidence="2" id="KW-1185">Reference proteome</keyword>
<accession>A0ACB8G675</accession>
<evidence type="ECO:0000313" key="1">
    <source>
        <dbReference type="EMBL" id="KAH8015077.1"/>
    </source>
</evidence>
<proteinExistence type="predicted"/>
<reference evidence="1" key="1">
    <citation type="submission" date="2021-08" db="EMBL/GenBank/DDBJ databases">
        <title>The first chromosome-level gecko genome reveals the dynamic sex chromosomes of Neotropical dwarf geckos (Sphaerodactylidae: Sphaerodactylus).</title>
        <authorList>
            <person name="Pinto B.J."/>
            <person name="Keating S.E."/>
            <person name="Gamble T."/>
        </authorList>
    </citation>
    <scope>NUCLEOTIDE SEQUENCE</scope>
    <source>
        <strain evidence="1">TG3544</strain>
    </source>
</reference>
<dbReference type="Proteomes" id="UP000827872">
    <property type="component" value="Linkage Group LG02"/>
</dbReference>
<protein>
    <submittedName>
        <fullName evidence="1">Uncharacterized protein</fullName>
    </submittedName>
</protein>